<feature type="region of interest" description="Disordered" evidence="5">
    <location>
        <begin position="185"/>
        <end position="230"/>
    </location>
</feature>
<protein>
    <submittedName>
        <fullName evidence="7">Transcriptional regulator</fullName>
    </submittedName>
</protein>
<dbReference type="Gene3D" id="1.10.10.60">
    <property type="entry name" value="Homeodomain-like"/>
    <property type="match status" value="1"/>
</dbReference>
<evidence type="ECO:0000256" key="1">
    <source>
        <dbReference type="ARBA" id="ARBA00023015"/>
    </source>
</evidence>
<proteinExistence type="predicted"/>
<feature type="domain" description="HTH tetR-type" evidence="6">
    <location>
        <begin position="5"/>
        <end position="65"/>
    </location>
</feature>
<reference evidence="7 8" key="1">
    <citation type="submission" date="2021-01" db="EMBL/GenBank/DDBJ databases">
        <title>Whole genome shotgun sequence of Plantactinospora endophytica NBRC 110450.</title>
        <authorList>
            <person name="Komaki H."/>
            <person name="Tamura T."/>
        </authorList>
    </citation>
    <scope>NUCLEOTIDE SEQUENCE [LARGE SCALE GENOMIC DNA]</scope>
    <source>
        <strain evidence="7 8">NBRC 110450</strain>
    </source>
</reference>
<name>A0ABQ4E5L2_9ACTN</name>
<keyword evidence="1" id="KW-0805">Transcription regulation</keyword>
<keyword evidence="8" id="KW-1185">Reference proteome</keyword>
<sequence length="230" mass="24320">MPRRGLTSERVSAAAAELADEVGLSRLTVAAVARHFGVSDAALYAHVRSRDALIEQVAVRAAATFADRLGLAVAGRSGRRALVGFADAYRAFAVAHPGQYAATQLPLPPEIGTASAGHLRMIELSYAMLRGYGLDEPGRTDALRFVRSTFHGFATLETVDGFGHPRDLDASWRSLLDAVHTTLTNWPTSDEGGQRANGGQQANGNQGANRGQQANGGQRANGEQGTGDRK</sequence>
<evidence type="ECO:0000259" key="6">
    <source>
        <dbReference type="PROSITE" id="PS50977"/>
    </source>
</evidence>
<evidence type="ECO:0000313" key="7">
    <source>
        <dbReference type="EMBL" id="GIG89992.1"/>
    </source>
</evidence>
<dbReference type="Proteomes" id="UP000646749">
    <property type="component" value="Unassembled WGS sequence"/>
</dbReference>
<evidence type="ECO:0000256" key="2">
    <source>
        <dbReference type="ARBA" id="ARBA00023125"/>
    </source>
</evidence>
<evidence type="ECO:0000256" key="5">
    <source>
        <dbReference type="SAM" id="MobiDB-lite"/>
    </source>
</evidence>
<dbReference type="EMBL" id="BONW01000022">
    <property type="protein sequence ID" value="GIG89992.1"/>
    <property type="molecule type" value="Genomic_DNA"/>
</dbReference>
<dbReference type="Gene3D" id="1.10.357.10">
    <property type="entry name" value="Tetracycline Repressor, domain 2"/>
    <property type="match status" value="1"/>
</dbReference>
<dbReference type="PROSITE" id="PS50977">
    <property type="entry name" value="HTH_TETR_2"/>
    <property type="match status" value="1"/>
</dbReference>
<dbReference type="SUPFAM" id="SSF46689">
    <property type="entry name" value="Homeodomain-like"/>
    <property type="match status" value="1"/>
</dbReference>
<gene>
    <name evidence="7" type="ORF">Pen02_49280</name>
</gene>
<dbReference type="RefSeq" id="WP_203868417.1">
    <property type="nucleotide sequence ID" value="NZ_BONW01000022.1"/>
</dbReference>
<evidence type="ECO:0000256" key="4">
    <source>
        <dbReference type="PROSITE-ProRule" id="PRU00335"/>
    </source>
</evidence>
<dbReference type="InterPro" id="IPR009057">
    <property type="entry name" value="Homeodomain-like_sf"/>
</dbReference>
<dbReference type="InterPro" id="IPR025996">
    <property type="entry name" value="MT1864/Rv1816-like_C"/>
</dbReference>
<dbReference type="Pfam" id="PF13305">
    <property type="entry name" value="TetR_C_33"/>
    <property type="match status" value="1"/>
</dbReference>
<keyword evidence="3" id="KW-0804">Transcription</keyword>
<comment type="caution">
    <text evidence="7">The sequence shown here is derived from an EMBL/GenBank/DDBJ whole genome shotgun (WGS) entry which is preliminary data.</text>
</comment>
<evidence type="ECO:0000256" key="3">
    <source>
        <dbReference type="ARBA" id="ARBA00023163"/>
    </source>
</evidence>
<dbReference type="PRINTS" id="PR00455">
    <property type="entry name" value="HTHTETR"/>
</dbReference>
<accession>A0ABQ4E5L2</accession>
<feature type="compositionally biased region" description="Low complexity" evidence="5">
    <location>
        <begin position="197"/>
        <end position="223"/>
    </location>
</feature>
<dbReference type="InterPro" id="IPR036271">
    <property type="entry name" value="Tet_transcr_reg_TetR-rel_C_sf"/>
</dbReference>
<keyword evidence="2 4" id="KW-0238">DNA-binding</keyword>
<dbReference type="Pfam" id="PF00440">
    <property type="entry name" value="TetR_N"/>
    <property type="match status" value="1"/>
</dbReference>
<organism evidence="7 8">
    <name type="scientific">Plantactinospora endophytica</name>
    <dbReference type="NCBI Taxonomy" id="673535"/>
    <lineage>
        <taxon>Bacteria</taxon>
        <taxon>Bacillati</taxon>
        <taxon>Actinomycetota</taxon>
        <taxon>Actinomycetes</taxon>
        <taxon>Micromonosporales</taxon>
        <taxon>Micromonosporaceae</taxon>
        <taxon>Plantactinospora</taxon>
    </lineage>
</organism>
<dbReference type="InterPro" id="IPR001647">
    <property type="entry name" value="HTH_TetR"/>
</dbReference>
<evidence type="ECO:0000313" key="8">
    <source>
        <dbReference type="Proteomes" id="UP000646749"/>
    </source>
</evidence>
<feature type="DNA-binding region" description="H-T-H motif" evidence="4">
    <location>
        <begin position="28"/>
        <end position="47"/>
    </location>
</feature>
<dbReference type="SUPFAM" id="SSF48498">
    <property type="entry name" value="Tetracyclin repressor-like, C-terminal domain"/>
    <property type="match status" value="1"/>
</dbReference>